<protein>
    <submittedName>
        <fullName evidence="1">Uncharacterized protein</fullName>
    </submittedName>
</protein>
<evidence type="ECO:0000313" key="2">
    <source>
        <dbReference type="Proteomes" id="UP000197446"/>
    </source>
</evidence>
<accession>A0A254MYZ1</accession>
<keyword evidence="2" id="KW-1185">Reference proteome</keyword>
<dbReference type="AlphaFoldDB" id="A0A254MYZ1"/>
<reference evidence="1 2" key="1">
    <citation type="journal article" date="2007" name="Int. J. Syst. Evol. Microbiol.">
        <title>Description of Pelomonas aquatica sp. nov. and Pelomonas puraquae sp. nov., isolated from industrial and haemodialysis water.</title>
        <authorList>
            <person name="Gomila M."/>
            <person name="Bowien B."/>
            <person name="Falsen E."/>
            <person name="Moore E.R."/>
            <person name="Lalucat J."/>
        </authorList>
    </citation>
    <scope>NUCLEOTIDE SEQUENCE [LARGE SCALE GENOMIC DNA]</scope>
    <source>
        <strain evidence="1 2">CCUG 52769</strain>
    </source>
</reference>
<dbReference type="OrthoDB" id="6910240at2"/>
<dbReference type="EMBL" id="NISI01000017">
    <property type="protein sequence ID" value="OWR00614.1"/>
    <property type="molecule type" value="Genomic_DNA"/>
</dbReference>
<dbReference type="RefSeq" id="WP_088486035.1">
    <property type="nucleotide sequence ID" value="NZ_NISI01000017.1"/>
</dbReference>
<sequence length="151" mass="17059">MSINIFWPDEEDLQSRGFERVAHVPCLFDGEWKYLREPSTYLIERALLDWTPGTKNNLGTNKMPTKQSLQTYAESLSNFLEWAELRGVEWRTATYTDHLLGGYQKEMTQGSWSSSGRPLAPSTVDSHAILTHRFHPILTHPCSSPSGSGCG</sequence>
<dbReference type="Proteomes" id="UP000197446">
    <property type="component" value="Unassembled WGS sequence"/>
</dbReference>
<proteinExistence type="predicted"/>
<evidence type="ECO:0000313" key="1">
    <source>
        <dbReference type="EMBL" id="OWR00614.1"/>
    </source>
</evidence>
<gene>
    <name evidence="1" type="ORF">CDO81_25310</name>
</gene>
<organism evidence="1 2">
    <name type="scientific">Roseateles puraquae</name>
    <dbReference type="NCBI Taxonomy" id="431059"/>
    <lineage>
        <taxon>Bacteria</taxon>
        <taxon>Pseudomonadati</taxon>
        <taxon>Pseudomonadota</taxon>
        <taxon>Betaproteobacteria</taxon>
        <taxon>Burkholderiales</taxon>
        <taxon>Sphaerotilaceae</taxon>
        <taxon>Roseateles</taxon>
    </lineage>
</organism>
<name>A0A254MYZ1_9BURK</name>
<comment type="caution">
    <text evidence="1">The sequence shown here is derived from an EMBL/GenBank/DDBJ whole genome shotgun (WGS) entry which is preliminary data.</text>
</comment>